<feature type="transmembrane region" description="Helical" evidence="1">
    <location>
        <begin position="257"/>
        <end position="275"/>
    </location>
</feature>
<reference evidence="5" key="1">
    <citation type="journal article" date="2019" name="Int. J. Syst. Evol. Microbiol.">
        <title>The Global Catalogue of Microorganisms (GCM) 10K type strain sequencing project: providing services to taxonomists for standard genome sequencing and annotation.</title>
        <authorList>
            <consortium name="The Broad Institute Genomics Platform"/>
            <consortium name="The Broad Institute Genome Sequencing Center for Infectious Disease"/>
            <person name="Wu L."/>
            <person name="Ma J."/>
        </authorList>
    </citation>
    <scope>NUCLEOTIDE SEQUENCE [LARGE SCALE GENOMIC DNA]</scope>
    <source>
        <strain evidence="5">KCTC 23713</strain>
    </source>
</reference>
<feature type="transmembrane region" description="Helical" evidence="1">
    <location>
        <begin position="231"/>
        <end position="251"/>
    </location>
</feature>
<organism evidence="4 5">
    <name type="scientific">Vogesella fluminis</name>
    <dbReference type="NCBI Taxonomy" id="1069161"/>
    <lineage>
        <taxon>Bacteria</taxon>
        <taxon>Pseudomonadati</taxon>
        <taxon>Pseudomonadota</taxon>
        <taxon>Betaproteobacteria</taxon>
        <taxon>Neisseriales</taxon>
        <taxon>Chromobacteriaceae</taxon>
        <taxon>Vogesella</taxon>
    </lineage>
</organism>
<dbReference type="EMBL" id="BMYP01000045">
    <property type="protein sequence ID" value="GHD81106.1"/>
    <property type="molecule type" value="Genomic_DNA"/>
</dbReference>
<dbReference type="Pfam" id="PF01757">
    <property type="entry name" value="Acyl_transf_3"/>
    <property type="match status" value="1"/>
</dbReference>
<dbReference type="InterPro" id="IPR002656">
    <property type="entry name" value="Acyl_transf_3_dom"/>
</dbReference>
<dbReference type="GO" id="GO:0016746">
    <property type="term" value="F:acyltransferase activity"/>
    <property type="evidence" value="ECO:0007669"/>
    <property type="project" value="UniProtKB-KW"/>
</dbReference>
<sequence length="677" mass="75964">MAGGHVREIDGLRALAVLSVMIAHLVPAWLPGGFIGVDIFFVISGYVVSRAMAHRPRSSLWFELADFFARRIRRIMPALLVCLLFTTLMTVLLVPFSWLSSTTNQTGLWAVFGLSNFALVLFQDGYFSPRTEFNPFMHTWSLAVEEQFYLVFPWLFLIWLRTRQIAGRSRYLTAGLWTGLALLSIVVAWAWSKAQPQWAYYLLPSRFWELAAGVMFYQLQASGRLGKLAMVPPNGFLLAGLIMVVTGLFYADPDAFPYPWALLPVLGTLLVLASVSRGCTASLARLGLGNGIAVYVGQMSYSLYLWHWPVYVMFRWTVGLEQGRYRLLAVLLTFLLAWFSWRLVERPVRSTRFLVAGSWHTLTAGALAISMAWLAVSSLFTHRESLSLSVTADTYQWYPYAFPAAPLPGPKPLAGHKIFVIGNSHGMAYSTMLAEANREFGIEIRQHPVDACPMGSLLKTIDSVPGCPETVSSLMQMLAQEAKPGDMVFFASLRAYRLIDQWARFDLEAVRRFGKSDGEKTARLRSMQETEELIQQLARLQVKVLIDAPKPVLRAPAFRCSDWFNRHNPVCSTGADTSRVLLLEMRAPVMSSLQYLQQRNTNLTVWDPFPVLCPGEVCRAFDASGKTMFFDGDHLSAHGNRVLYPRFAQVLRNMYGISQTYVSACGVSQCSLDNTVL</sequence>
<dbReference type="InterPro" id="IPR050879">
    <property type="entry name" value="Acyltransferase_3"/>
</dbReference>
<feature type="transmembrane region" description="Helical" evidence="1">
    <location>
        <begin position="171"/>
        <end position="192"/>
    </location>
</feature>
<keyword evidence="1" id="KW-0472">Membrane</keyword>
<dbReference type="RefSeq" id="WP_189354484.1">
    <property type="nucleotide sequence ID" value="NZ_BMYP01000045.1"/>
</dbReference>
<comment type="caution">
    <text evidence="4">The sequence shown here is derived from an EMBL/GenBank/DDBJ whole genome shotgun (WGS) entry which is preliminary data.</text>
</comment>
<feature type="transmembrane region" description="Helical" evidence="1">
    <location>
        <begin position="287"/>
        <end position="305"/>
    </location>
</feature>
<dbReference type="InterPro" id="IPR043968">
    <property type="entry name" value="SGNH"/>
</dbReference>
<protein>
    <submittedName>
        <fullName evidence="4">Acyltransferase</fullName>
    </submittedName>
</protein>
<proteinExistence type="predicted"/>
<evidence type="ECO:0000259" key="2">
    <source>
        <dbReference type="Pfam" id="PF01757"/>
    </source>
</evidence>
<dbReference type="Pfam" id="PF19040">
    <property type="entry name" value="SGNH"/>
    <property type="match status" value="1"/>
</dbReference>
<evidence type="ECO:0000313" key="4">
    <source>
        <dbReference type="EMBL" id="GHD81106.1"/>
    </source>
</evidence>
<keyword evidence="5" id="KW-1185">Reference proteome</keyword>
<feature type="transmembrane region" description="Helical" evidence="1">
    <location>
        <begin position="353"/>
        <end position="376"/>
    </location>
</feature>
<feature type="domain" description="SGNH" evidence="3">
    <location>
        <begin position="415"/>
        <end position="649"/>
    </location>
</feature>
<feature type="transmembrane region" description="Helical" evidence="1">
    <location>
        <begin position="35"/>
        <end position="53"/>
    </location>
</feature>
<evidence type="ECO:0000313" key="5">
    <source>
        <dbReference type="Proteomes" id="UP000662678"/>
    </source>
</evidence>
<keyword evidence="1" id="KW-0812">Transmembrane</keyword>
<feature type="transmembrane region" description="Helical" evidence="1">
    <location>
        <begin position="74"/>
        <end position="96"/>
    </location>
</feature>
<dbReference type="PANTHER" id="PTHR23028">
    <property type="entry name" value="ACETYLTRANSFERASE"/>
    <property type="match status" value="1"/>
</dbReference>
<name>A0ABQ3HEC0_9NEIS</name>
<evidence type="ECO:0000259" key="3">
    <source>
        <dbReference type="Pfam" id="PF19040"/>
    </source>
</evidence>
<feature type="transmembrane region" description="Helical" evidence="1">
    <location>
        <begin position="325"/>
        <end position="341"/>
    </location>
</feature>
<keyword evidence="1" id="KW-1133">Transmembrane helix</keyword>
<accession>A0ABQ3HEC0</accession>
<evidence type="ECO:0000256" key="1">
    <source>
        <dbReference type="SAM" id="Phobius"/>
    </source>
</evidence>
<feature type="transmembrane region" description="Helical" evidence="1">
    <location>
        <begin position="198"/>
        <end position="219"/>
    </location>
</feature>
<dbReference type="PANTHER" id="PTHR23028:SF53">
    <property type="entry name" value="ACYL_TRANSF_3 DOMAIN-CONTAINING PROTEIN"/>
    <property type="match status" value="1"/>
</dbReference>
<dbReference type="Proteomes" id="UP000662678">
    <property type="component" value="Unassembled WGS sequence"/>
</dbReference>
<feature type="domain" description="Acyltransferase 3" evidence="2">
    <location>
        <begin position="7"/>
        <end position="339"/>
    </location>
</feature>
<gene>
    <name evidence="4" type="ORF">GCM10011419_26620</name>
</gene>
<keyword evidence="4" id="KW-0808">Transferase</keyword>
<keyword evidence="4" id="KW-0012">Acyltransferase</keyword>